<accession>A0ABP9FUK5</accession>
<dbReference type="Proteomes" id="UP001501436">
    <property type="component" value="Unassembled WGS sequence"/>
</dbReference>
<gene>
    <name evidence="2" type="ORF">GCM10023313_20800</name>
</gene>
<protein>
    <recommendedName>
        <fullName evidence="1">SnoaL-like domain-containing protein</fullName>
    </recommendedName>
</protein>
<organism evidence="2 3">
    <name type="scientific">Mucilaginibacter defluvii</name>
    <dbReference type="NCBI Taxonomy" id="1196019"/>
    <lineage>
        <taxon>Bacteria</taxon>
        <taxon>Pseudomonadati</taxon>
        <taxon>Bacteroidota</taxon>
        <taxon>Sphingobacteriia</taxon>
        <taxon>Sphingobacteriales</taxon>
        <taxon>Sphingobacteriaceae</taxon>
        <taxon>Mucilaginibacter</taxon>
    </lineage>
</organism>
<dbReference type="SUPFAM" id="SSF54427">
    <property type="entry name" value="NTF2-like"/>
    <property type="match status" value="1"/>
</dbReference>
<feature type="domain" description="SnoaL-like" evidence="1">
    <location>
        <begin position="14"/>
        <end position="120"/>
    </location>
</feature>
<evidence type="ECO:0000313" key="3">
    <source>
        <dbReference type="Proteomes" id="UP001501436"/>
    </source>
</evidence>
<evidence type="ECO:0000313" key="2">
    <source>
        <dbReference type="EMBL" id="GAA4917045.1"/>
    </source>
</evidence>
<evidence type="ECO:0000259" key="1">
    <source>
        <dbReference type="Pfam" id="PF12680"/>
    </source>
</evidence>
<dbReference type="InterPro" id="IPR037401">
    <property type="entry name" value="SnoaL-like"/>
</dbReference>
<keyword evidence="3" id="KW-1185">Reference proteome</keyword>
<dbReference type="InterPro" id="IPR032710">
    <property type="entry name" value="NTF2-like_dom_sf"/>
</dbReference>
<proteinExistence type="predicted"/>
<dbReference type="Pfam" id="PF12680">
    <property type="entry name" value="SnoaL_2"/>
    <property type="match status" value="1"/>
</dbReference>
<dbReference type="RefSeq" id="WP_345331131.1">
    <property type="nucleotide sequence ID" value="NZ_BAABJI010000002.1"/>
</dbReference>
<reference evidence="3" key="1">
    <citation type="journal article" date="2019" name="Int. J. Syst. Evol. Microbiol.">
        <title>The Global Catalogue of Microorganisms (GCM) 10K type strain sequencing project: providing services to taxonomists for standard genome sequencing and annotation.</title>
        <authorList>
            <consortium name="The Broad Institute Genomics Platform"/>
            <consortium name="The Broad Institute Genome Sequencing Center for Infectious Disease"/>
            <person name="Wu L."/>
            <person name="Ma J."/>
        </authorList>
    </citation>
    <scope>NUCLEOTIDE SEQUENCE [LARGE SCALE GENOMIC DNA]</scope>
    <source>
        <strain evidence="3">JCM 18283</strain>
    </source>
</reference>
<dbReference type="EMBL" id="BAABJI010000002">
    <property type="protein sequence ID" value="GAA4917045.1"/>
    <property type="molecule type" value="Genomic_DNA"/>
</dbReference>
<sequence>MKTPVETIELFLANTTNPDVIESIVDANATYISLNFNNPELQKIMPWAGTHHEGATGFINTFAGVNDFWTIQAFEVQDIFSENEKVAVFGSFTYTSRSLNKQVTSPFSILAKVKEGKIYHFMFMEDTFATAGSFRVTPAGTFQSDPKATEFTL</sequence>
<comment type="caution">
    <text evidence="2">The sequence shown here is derived from an EMBL/GenBank/DDBJ whole genome shotgun (WGS) entry which is preliminary data.</text>
</comment>
<dbReference type="Gene3D" id="3.10.450.50">
    <property type="match status" value="1"/>
</dbReference>
<name>A0ABP9FUK5_9SPHI</name>